<evidence type="ECO:0000313" key="6">
    <source>
        <dbReference type="Proteomes" id="UP001158576"/>
    </source>
</evidence>
<keyword evidence="6" id="KW-1185">Reference proteome</keyword>
<dbReference type="InterPro" id="IPR029021">
    <property type="entry name" value="Prot-tyrosine_phosphatase-like"/>
</dbReference>
<dbReference type="InterPro" id="IPR000387">
    <property type="entry name" value="Tyr_Pase_dom"/>
</dbReference>
<evidence type="ECO:0000256" key="2">
    <source>
        <dbReference type="ARBA" id="ARBA00022912"/>
    </source>
</evidence>
<evidence type="ECO:0000259" key="4">
    <source>
        <dbReference type="PROSITE" id="PS50056"/>
    </source>
</evidence>
<dbReference type="InterPro" id="IPR000340">
    <property type="entry name" value="Dual-sp_phosphatase_cat-dom"/>
</dbReference>
<dbReference type="PROSITE" id="PS50056">
    <property type="entry name" value="TYR_PHOSPHATASE_2"/>
    <property type="match status" value="1"/>
</dbReference>
<reference evidence="5 6" key="1">
    <citation type="submission" date="2021-04" db="EMBL/GenBank/DDBJ databases">
        <authorList>
            <person name="Bliznina A."/>
        </authorList>
    </citation>
    <scope>NUCLEOTIDE SEQUENCE [LARGE SCALE GENOMIC DNA]</scope>
</reference>
<dbReference type="SMART" id="SM00195">
    <property type="entry name" value="DSPc"/>
    <property type="match status" value="1"/>
</dbReference>
<dbReference type="Gene3D" id="3.90.190.10">
    <property type="entry name" value="Protein tyrosine phosphatase superfamily"/>
    <property type="match status" value="1"/>
</dbReference>
<dbReference type="Pfam" id="PF00782">
    <property type="entry name" value="DSPc"/>
    <property type="match status" value="1"/>
</dbReference>
<organism evidence="5 6">
    <name type="scientific">Oikopleura dioica</name>
    <name type="common">Tunicate</name>
    <dbReference type="NCBI Taxonomy" id="34765"/>
    <lineage>
        <taxon>Eukaryota</taxon>
        <taxon>Metazoa</taxon>
        <taxon>Chordata</taxon>
        <taxon>Tunicata</taxon>
        <taxon>Appendicularia</taxon>
        <taxon>Copelata</taxon>
        <taxon>Oikopleuridae</taxon>
        <taxon>Oikopleura</taxon>
    </lineage>
</organism>
<accession>A0ABN7RPS5</accession>
<dbReference type="InterPro" id="IPR016130">
    <property type="entry name" value="Tyr_Pase_AS"/>
</dbReference>
<dbReference type="InterPro" id="IPR003595">
    <property type="entry name" value="Tyr_Pase_cat"/>
</dbReference>
<keyword evidence="2" id="KW-0904">Protein phosphatase</keyword>
<dbReference type="InterPro" id="IPR020422">
    <property type="entry name" value="TYR_PHOSPHATASE_DUAL_dom"/>
</dbReference>
<dbReference type="EMBL" id="OU015568">
    <property type="protein sequence ID" value="CAG5079854.1"/>
    <property type="molecule type" value="Genomic_DNA"/>
</dbReference>
<feature type="domain" description="Tyrosine-protein phosphatase" evidence="3">
    <location>
        <begin position="54"/>
        <end position="205"/>
    </location>
</feature>
<dbReference type="SMART" id="SM00404">
    <property type="entry name" value="PTPc_motif"/>
    <property type="match status" value="1"/>
</dbReference>
<dbReference type="PANTHER" id="PTHR46712">
    <property type="entry name" value="PHOSPHATIDYLGLYCEROPHOSPHATASE AND PROTEIN-TYROSINE PHOSPHATASE 1"/>
    <property type="match status" value="1"/>
</dbReference>
<proteinExistence type="predicted"/>
<sequence length="214" mass="24277">MTQSIMNMSTYASDLPLQVSETIISVLPRLSSRILFYPSLIYTILMEKLSSREWYNRIDENLIIGAIPFKSMAQPLQEVEDVRGVVSVNEDFERWYTTPSDEEWTELGVELLHFNVGDYVHTPSVDELKQAVALITKIAELGHTTYVHCKAGRTRSATVCAAYLITKEKISIEEAVKKIADVRHHIVLREVHLSVLRDYQATLEGNATTDESSM</sequence>
<dbReference type="PROSITE" id="PS00383">
    <property type="entry name" value="TYR_PHOSPHATASE_1"/>
    <property type="match status" value="1"/>
</dbReference>
<evidence type="ECO:0000256" key="1">
    <source>
        <dbReference type="ARBA" id="ARBA00022801"/>
    </source>
</evidence>
<dbReference type="InterPro" id="IPR042165">
    <property type="entry name" value="PTPMT1"/>
</dbReference>
<dbReference type="Proteomes" id="UP001158576">
    <property type="component" value="Chromosome PAR"/>
</dbReference>
<name>A0ABN7RPS5_OIKDI</name>
<dbReference type="PROSITE" id="PS50054">
    <property type="entry name" value="TYR_PHOSPHATASE_DUAL"/>
    <property type="match status" value="1"/>
</dbReference>
<keyword evidence="1" id="KW-0378">Hydrolase</keyword>
<evidence type="ECO:0000313" key="5">
    <source>
        <dbReference type="EMBL" id="CAG5079854.1"/>
    </source>
</evidence>
<dbReference type="SUPFAM" id="SSF52799">
    <property type="entry name" value="(Phosphotyrosine protein) phosphatases II"/>
    <property type="match status" value="1"/>
</dbReference>
<dbReference type="PANTHER" id="PTHR46712:SF1">
    <property type="entry name" value="PHOSPHATIDYLGLYCEROPHOSPHATASE AND PROTEIN-TYROSINE PHOSPHATASE 1"/>
    <property type="match status" value="1"/>
</dbReference>
<protein>
    <submittedName>
        <fullName evidence="5">Oidioi.mRNA.OKI2018_I69.PAR.g9397.t1.cds</fullName>
    </submittedName>
</protein>
<evidence type="ECO:0000259" key="3">
    <source>
        <dbReference type="PROSITE" id="PS50054"/>
    </source>
</evidence>
<gene>
    <name evidence="5" type="ORF">OKIOD_LOCUS955</name>
</gene>
<feature type="domain" description="Tyrosine specific protein phosphatases" evidence="4">
    <location>
        <begin position="126"/>
        <end position="194"/>
    </location>
</feature>